<dbReference type="GO" id="GO:0016853">
    <property type="term" value="F:isomerase activity"/>
    <property type="evidence" value="ECO:0007669"/>
    <property type="project" value="UniProtKB-KW"/>
</dbReference>
<keyword evidence="1" id="KW-0119">Carbohydrate metabolism</keyword>
<reference evidence="4" key="1">
    <citation type="journal article" date="2010" name="Stand. Genomic Sci.">
        <title>Complete genome sequence of 'Thermobaculum terrenum' type strain (YNP1).</title>
        <authorList>
            <person name="Kiss H."/>
            <person name="Cleland D."/>
            <person name="Lapidus A."/>
            <person name="Lucas S."/>
            <person name="Glavina Del Rio T."/>
            <person name="Nolan M."/>
            <person name="Tice H."/>
            <person name="Han C."/>
            <person name="Goodwin L."/>
            <person name="Pitluck S."/>
            <person name="Liolios K."/>
            <person name="Ivanova N."/>
            <person name="Mavromatis K."/>
            <person name="Ovchinnikova G."/>
            <person name="Pati A."/>
            <person name="Chen A."/>
            <person name="Palaniappan K."/>
            <person name="Land M."/>
            <person name="Hauser L."/>
            <person name="Chang Y."/>
            <person name="Jeffries C."/>
            <person name="Lu M."/>
            <person name="Brettin T."/>
            <person name="Detter J."/>
            <person name="Goker M."/>
            <person name="Tindall B."/>
            <person name="Beck B."/>
            <person name="McDermott T."/>
            <person name="Woyke T."/>
            <person name="Bristow J."/>
            <person name="Eisen J."/>
            <person name="Markowitz V."/>
            <person name="Hugenholtz P."/>
            <person name="Kyrpides N."/>
            <person name="Klenk H."/>
            <person name="Cheng J."/>
        </authorList>
    </citation>
    <scope>NUCLEOTIDE SEQUENCE [LARGE SCALE GENOMIC DNA]</scope>
    <source>
        <strain evidence="4">ATCC BAA-798 / YNP1</strain>
    </source>
</reference>
<dbReference type="PANTHER" id="PTHR11280:SF6">
    <property type="entry name" value="GLUCOSAMINE-6-PHOSPHATE ISOMERASE NAGB"/>
    <property type="match status" value="1"/>
</dbReference>
<dbReference type="InterPro" id="IPR037171">
    <property type="entry name" value="NagB/RpiA_transferase-like"/>
</dbReference>
<dbReference type="PANTHER" id="PTHR11280">
    <property type="entry name" value="GLUCOSAMINE-6-PHOSPHATE ISOMERASE"/>
    <property type="match status" value="1"/>
</dbReference>
<dbReference type="RefSeq" id="WP_012876615.1">
    <property type="nucleotide sequence ID" value="NC_013526.1"/>
</dbReference>
<dbReference type="GO" id="GO:0019262">
    <property type="term" value="P:N-acetylneuraminate catabolic process"/>
    <property type="evidence" value="ECO:0007669"/>
    <property type="project" value="TreeGrafter"/>
</dbReference>
<gene>
    <name evidence="3" type="ordered locus">Tter_2696</name>
</gene>
<dbReference type="CDD" id="cd01399">
    <property type="entry name" value="GlcN6P_deaminase"/>
    <property type="match status" value="1"/>
</dbReference>
<feature type="domain" description="Glucosamine/galactosamine-6-phosphate isomerase" evidence="2">
    <location>
        <begin position="25"/>
        <end position="244"/>
    </location>
</feature>
<dbReference type="Gene3D" id="3.40.50.1360">
    <property type="match status" value="1"/>
</dbReference>
<dbReference type="Proteomes" id="UP000000323">
    <property type="component" value="Chromosome 2"/>
</dbReference>
<dbReference type="GO" id="GO:0004342">
    <property type="term" value="F:glucosamine-6-phosphate deaminase activity"/>
    <property type="evidence" value="ECO:0007669"/>
    <property type="project" value="InterPro"/>
</dbReference>
<evidence type="ECO:0000313" key="3">
    <source>
        <dbReference type="EMBL" id="ACZ43584.1"/>
    </source>
</evidence>
<dbReference type="EMBL" id="CP001826">
    <property type="protein sequence ID" value="ACZ43584.1"/>
    <property type="molecule type" value="Genomic_DNA"/>
</dbReference>
<dbReference type="GO" id="GO:0005737">
    <property type="term" value="C:cytoplasm"/>
    <property type="evidence" value="ECO:0007669"/>
    <property type="project" value="TreeGrafter"/>
</dbReference>
<keyword evidence="4" id="KW-1185">Reference proteome</keyword>
<dbReference type="GO" id="GO:0006043">
    <property type="term" value="P:glucosamine catabolic process"/>
    <property type="evidence" value="ECO:0007669"/>
    <property type="project" value="TreeGrafter"/>
</dbReference>
<dbReference type="InterPro" id="IPR006148">
    <property type="entry name" value="Glc/Gal-6P_isomerase"/>
</dbReference>
<organism evidence="3 4">
    <name type="scientific">Thermobaculum terrenum (strain ATCC BAA-798 / CCMEE 7001 / YNP1)</name>
    <dbReference type="NCBI Taxonomy" id="525904"/>
    <lineage>
        <taxon>Bacteria</taxon>
        <taxon>Bacillati</taxon>
        <taxon>Chloroflexota</taxon>
        <taxon>Chloroflexia</taxon>
        <taxon>Candidatus Thermobaculales</taxon>
        <taxon>Candidatus Thermobaculaceae</taxon>
        <taxon>Thermobaculum</taxon>
    </lineage>
</organism>
<evidence type="ECO:0000313" key="4">
    <source>
        <dbReference type="Proteomes" id="UP000000323"/>
    </source>
</evidence>
<dbReference type="InterPro" id="IPR004547">
    <property type="entry name" value="Glucosamine6P_isomerase"/>
</dbReference>
<name>D1CIL3_THET1</name>
<keyword evidence="3" id="KW-0413">Isomerase</keyword>
<dbReference type="SUPFAM" id="SSF100950">
    <property type="entry name" value="NagB/RpiA/CoA transferase-like"/>
    <property type="match status" value="1"/>
</dbReference>
<evidence type="ECO:0000256" key="1">
    <source>
        <dbReference type="ARBA" id="ARBA00023277"/>
    </source>
</evidence>
<dbReference type="eggNOG" id="COG0363">
    <property type="taxonomic scope" value="Bacteria"/>
</dbReference>
<dbReference type="GO" id="GO:0006046">
    <property type="term" value="P:N-acetylglucosamine catabolic process"/>
    <property type="evidence" value="ECO:0007669"/>
    <property type="project" value="TreeGrafter"/>
</dbReference>
<dbReference type="AlphaFoldDB" id="D1CIL3"/>
<proteinExistence type="predicted"/>
<protein>
    <submittedName>
        <fullName evidence="3">Glucosamine/galactosamine-6-phosphate isomerase</fullName>
    </submittedName>
</protein>
<dbReference type="KEGG" id="ttr:Tter_2696"/>
<dbReference type="Pfam" id="PF01182">
    <property type="entry name" value="Glucosamine_iso"/>
    <property type="match status" value="1"/>
</dbReference>
<accession>D1CIL3</accession>
<dbReference type="GO" id="GO:0005975">
    <property type="term" value="P:carbohydrate metabolic process"/>
    <property type="evidence" value="ECO:0007669"/>
    <property type="project" value="InterPro"/>
</dbReference>
<dbReference type="GO" id="GO:0042802">
    <property type="term" value="F:identical protein binding"/>
    <property type="evidence" value="ECO:0007669"/>
    <property type="project" value="TreeGrafter"/>
</dbReference>
<sequence length="259" mass="28450">MVIGEDPRPIRSLTVDALRVLVYKDERQLGIAAGRAVASELRALLARQARARVVFASAPSQREMWRELSRAQGIDWDRVVAFHMDEYVGLSAGSPGSLGGLLCRELLAIVRPGEVHLIDGSAHPAEECRRYSQLIAESPIDIACMGIGENGHIAFNEPGEADFQDSRLMKVVRLDPESRQQQVNDGTFASLPEVPERALTLTVPALMAARRIFCVVPGHRKRQAVQRALWGEVSPSCPASILRRHPNSILYLDTGSWGG</sequence>
<dbReference type="STRING" id="525904.Tter_2696"/>
<dbReference type="OrthoDB" id="9791139at2"/>
<evidence type="ECO:0000259" key="2">
    <source>
        <dbReference type="Pfam" id="PF01182"/>
    </source>
</evidence>
<dbReference type="HOGENOM" id="CLU_049611_1_0_0"/>